<dbReference type="SUPFAM" id="SSF46785">
    <property type="entry name" value="Winged helix' DNA-binding domain"/>
    <property type="match status" value="1"/>
</dbReference>
<dbReference type="Gene3D" id="1.10.10.10">
    <property type="entry name" value="Winged helix-like DNA-binding domain superfamily/Winged helix DNA-binding domain"/>
    <property type="match status" value="1"/>
</dbReference>
<organism evidence="7 8">
    <name type="scientific">Adiantum capillus-veneris</name>
    <name type="common">Maidenhair fern</name>
    <dbReference type="NCBI Taxonomy" id="13818"/>
    <lineage>
        <taxon>Eukaryota</taxon>
        <taxon>Viridiplantae</taxon>
        <taxon>Streptophyta</taxon>
        <taxon>Embryophyta</taxon>
        <taxon>Tracheophyta</taxon>
        <taxon>Polypodiopsida</taxon>
        <taxon>Polypodiidae</taxon>
        <taxon>Polypodiales</taxon>
        <taxon>Pteridineae</taxon>
        <taxon>Pteridaceae</taxon>
        <taxon>Vittarioideae</taxon>
        <taxon>Adiantum</taxon>
    </lineage>
</organism>
<evidence type="ECO:0000256" key="2">
    <source>
        <dbReference type="ARBA" id="ARBA00022679"/>
    </source>
</evidence>
<dbReference type="GO" id="GO:0032259">
    <property type="term" value="P:methylation"/>
    <property type="evidence" value="ECO:0007669"/>
    <property type="project" value="UniProtKB-KW"/>
</dbReference>
<dbReference type="Gene3D" id="3.40.50.150">
    <property type="entry name" value="Vaccinia Virus protein VP39"/>
    <property type="match status" value="1"/>
</dbReference>
<comment type="caution">
    <text evidence="7">The sequence shown here is derived from an EMBL/GenBank/DDBJ whole genome shotgun (WGS) entry which is preliminary data.</text>
</comment>
<evidence type="ECO:0000313" key="8">
    <source>
        <dbReference type="Proteomes" id="UP000886520"/>
    </source>
</evidence>
<dbReference type="InterPro" id="IPR012967">
    <property type="entry name" value="COMT_dimerisation"/>
</dbReference>
<evidence type="ECO:0000256" key="4">
    <source>
        <dbReference type="PIRSR" id="PIRSR005739-1"/>
    </source>
</evidence>
<keyword evidence="3" id="KW-0949">S-adenosyl-L-methionine</keyword>
<dbReference type="InterPro" id="IPR036388">
    <property type="entry name" value="WH-like_DNA-bd_sf"/>
</dbReference>
<gene>
    <name evidence="7" type="ORF">GOP47_0014685</name>
</gene>
<dbReference type="PROSITE" id="PS51683">
    <property type="entry name" value="SAM_OMT_II"/>
    <property type="match status" value="1"/>
</dbReference>
<dbReference type="SUPFAM" id="SSF53335">
    <property type="entry name" value="S-adenosyl-L-methionine-dependent methyltransferases"/>
    <property type="match status" value="1"/>
</dbReference>
<dbReference type="GO" id="GO:0008171">
    <property type="term" value="F:O-methyltransferase activity"/>
    <property type="evidence" value="ECO:0007669"/>
    <property type="project" value="InterPro"/>
</dbReference>
<accession>A0A9D4ZDQ8</accession>
<dbReference type="InterPro" id="IPR029063">
    <property type="entry name" value="SAM-dependent_MTases_sf"/>
</dbReference>
<feature type="domain" description="O-methyltransferase dimerisation" evidence="6">
    <location>
        <begin position="17"/>
        <end position="109"/>
    </location>
</feature>
<dbReference type="OrthoDB" id="1606438at2759"/>
<proteinExistence type="predicted"/>
<sequence>MERGLTLTEEEACVKTWELMYASTLPMLLRAACELGIPELLHAEPGGLSAPQIAQRLQEKAISTSQPLSAAHHLDRILRCLAAHGVFKTSHSDTINLYLPSPLSKWLLPQAPSLRPLLMFLTSPHLLLPWLHLTPFLSLGPPEPFHRAHSLPLWDYALSHPPFASLLHDAMSSDTISLSALLSHYHDFAHIHTLVDVGGGIGTAAAHIASVYPSIRVICFDLPHVIAMAPSNPGVEFVEGDMFQKIPKGDAIFMKWVLHDWSDDDCIKILKNCHNALLKYGKLIIMDAVLETSGNGEHKYNKLRTLLDVSMMAGTKGGKERTKFEWELLLREANFSLQKVIDLPCPQSIIEAIPLSNALTN</sequence>
<dbReference type="EMBL" id="JABFUD020000014">
    <property type="protein sequence ID" value="KAI5070342.1"/>
    <property type="molecule type" value="Genomic_DNA"/>
</dbReference>
<evidence type="ECO:0000259" key="6">
    <source>
        <dbReference type="Pfam" id="PF08100"/>
    </source>
</evidence>
<evidence type="ECO:0000256" key="1">
    <source>
        <dbReference type="ARBA" id="ARBA00022603"/>
    </source>
</evidence>
<keyword evidence="8" id="KW-1185">Reference proteome</keyword>
<dbReference type="AlphaFoldDB" id="A0A9D4ZDQ8"/>
<name>A0A9D4ZDQ8_ADICA</name>
<keyword evidence="2" id="KW-0808">Transferase</keyword>
<dbReference type="Proteomes" id="UP000886520">
    <property type="component" value="Chromosome 14"/>
</dbReference>
<dbReference type="InterPro" id="IPR001077">
    <property type="entry name" value="COMT_C"/>
</dbReference>
<dbReference type="GO" id="GO:0046983">
    <property type="term" value="F:protein dimerization activity"/>
    <property type="evidence" value="ECO:0007669"/>
    <property type="project" value="InterPro"/>
</dbReference>
<feature type="domain" description="O-methyltransferase C-terminal" evidence="5">
    <location>
        <begin position="130"/>
        <end position="336"/>
    </location>
</feature>
<dbReference type="Pfam" id="PF08100">
    <property type="entry name" value="Dimerisation"/>
    <property type="match status" value="1"/>
</dbReference>
<dbReference type="PIRSF" id="PIRSF005739">
    <property type="entry name" value="O-mtase"/>
    <property type="match status" value="1"/>
</dbReference>
<keyword evidence="1" id="KW-0489">Methyltransferase</keyword>
<evidence type="ECO:0000313" key="7">
    <source>
        <dbReference type="EMBL" id="KAI5070342.1"/>
    </source>
</evidence>
<protein>
    <submittedName>
        <fullName evidence="7">Uncharacterized protein</fullName>
    </submittedName>
</protein>
<reference evidence="7" key="1">
    <citation type="submission" date="2021-01" db="EMBL/GenBank/DDBJ databases">
        <title>Adiantum capillus-veneris genome.</title>
        <authorList>
            <person name="Fang Y."/>
            <person name="Liao Q."/>
        </authorList>
    </citation>
    <scope>NUCLEOTIDE SEQUENCE</scope>
    <source>
        <strain evidence="7">H3</strain>
        <tissue evidence="7">Leaf</tissue>
    </source>
</reference>
<dbReference type="InterPro" id="IPR036390">
    <property type="entry name" value="WH_DNA-bd_sf"/>
</dbReference>
<evidence type="ECO:0000259" key="5">
    <source>
        <dbReference type="Pfam" id="PF00891"/>
    </source>
</evidence>
<dbReference type="CDD" id="cd02440">
    <property type="entry name" value="AdoMet_MTases"/>
    <property type="match status" value="1"/>
</dbReference>
<evidence type="ECO:0000256" key="3">
    <source>
        <dbReference type="ARBA" id="ARBA00022691"/>
    </source>
</evidence>
<feature type="active site" description="Proton acceptor" evidence="4">
    <location>
        <position position="259"/>
    </location>
</feature>
<dbReference type="InterPro" id="IPR016461">
    <property type="entry name" value="COMT-like"/>
</dbReference>
<dbReference type="Pfam" id="PF00891">
    <property type="entry name" value="Methyltransf_2"/>
    <property type="match status" value="1"/>
</dbReference>
<dbReference type="PANTHER" id="PTHR11746">
    <property type="entry name" value="O-METHYLTRANSFERASE"/>
    <property type="match status" value="1"/>
</dbReference>